<name>A0ABD2PKJ8_9PLAT</name>
<evidence type="ECO:0000313" key="2">
    <source>
        <dbReference type="Proteomes" id="UP001626550"/>
    </source>
</evidence>
<dbReference type="EMBL" id="JBJKFK010007033">
    <property type="protein sequence ID" value="KAL3307573.1"/>
    <property type="molecule type" value="Genomic_DNA"/>
</dbReference>
<organism evidence="1 2">
    <name type="scientific">Cichlidogyrus casuarinus</name>
    <dbReference type="NCBI Taxonomy" id="1844966"/>
    <lineage>
        <taxon>Eukaryota</taxon>
        <taxon>Metazoa</taxon>
        <taxon>Spiralia</taxon>
        <taxon>Lophotrochozoa</taxon>
        <taxon>Platyhelminthes</taxon>
        <taxon>Monogenea</taxon>
        <taxon>Monopisthocotylea</taxon>
        <taxon>Dactylogyridea</taxon>
        <taxon>Ancyrocephalidae</taxon>
        <taxon>Cichlidogyrus</taxon>
    </lineage>
</organism>
<gene>
    <name evidence="1" type="ORF">Ciccas_013910</name>
</gene>
<comment type="caution">
    <text evidence="1">The sequence shown here is derived from an EMBL/GenBank/DDBJ whole genome shotgun (WGS) entry which is preliminary data.</text>
</comment>
<sequence length="372" mass="44496">MAYKEPYFRRLKTFEDAKRLVDAEKWSELTFIMDDLNAYRFLMEDYHDLSIEILKNADKQFPATLAYKIVDMVARIDFQSDESKQYKFHNDRQFHDALLGYSSQASFEDPHDIVLLSHSLTRDIENMSDEDTRYTPICCSKLVFKCFFDCFEKVRSLDVFLYALEYLEEINGRYPSEKLTKTIGNFMNKILELVAKYDHSSFANMGDRFILLWQMMNVYFIGNNLKIERKIANIYNKMLLRTKPRTQCMQKFDFLDPGVSYCRFELLRNSELGNHYSIGNLNPNWPAICPYKEYGREAWLIRLEAYYFHFLRGEAYTVFPNIEFTVMLFKTFNIREELELLLDQMIKQAHDNFTREAEEIRKETTANYFTYD</sequence>
<proteinExistence type="predicted"/>
<reference evidence="1 2" key="1">
    <citation type="submission" date="2024-11" db="EMBL/GenBank/DDBJ databases">
        <title>Adaptive evolution of stress response genes in parasites aligns with host niche diversity.</title>
        <authorList>
            <person name="Hahn C."/>
            <person name="Resl P."/>
        </authorList>
    </citation>
    <scope>NUCLEOTIDE SEQUENCE [LARGE SCALE GENOMIC DNA]</scope>
    <source>
        <strain evidence="1">EGGRZ-B1_66</strain>
        <tissue evidence="1">Body</tissue>
    </source>
</reference>
<keyword evidence="2" id="KW-1185">Reference proteome</keyword>
<evidence type="ECO:0000313" key="1">
    <source>
        <dbReference type="EMBL" id="KAL3307573.1"/>
    </source>
</evidence>
<dbReference type="Proteomes" id="UP001626550">
    <property type="component" value="Unassembled WGS sequence"/>
</dbReference>
<accession>A0ABD2PKJ8</accession>
<dbReference type="AlphaFoldDB" id="A0ABD2PKJ8"/>
<protein>
    <submittedName>
        <fullName evidence="1">Uncharacterized protein</fullName>
    </submittedName>
</protein>